<reference evidence="3 4" key="1">
    <citation type="submission" date="2023-10" db="EMBL/GenBank/DDBJ databases">
        <title>Description of Microbulbifer bruguierae sp. nov., isolated from the sediments of mangrove plant Bruguiera sexangula and comparative genomic analyses of the genus Microbulbifer.</title>
        <authorList>
            <person name="Long M."/>
        </authorList>
    </citation>
    <scope>NUCLEOTIDE SEQUENCE [LARGE SCALE GENOMIC DNA]</scope>
    <source>
        <strain evidence="3 4">SPO729</strain>
    </source>
</reference>
<evidence type="ECO:0000259" key="2">
    <source>
        <dbReference type="Pfam" id="PF01425"/>
    </source>
</evidence>
<protein>
    <submittedName>
        <fullName evidence="3">Amidase</fullName>
        <ecNumber evidence="3">3.5.1.4</ecNumber>
    </submittedName>
</protein>
<feature type="signal peptide" evidence="1">
    <location>
        <begin position="1"/>
        <end position="19"/>
    </location>
</feature>
<dbReference type="NCBIfam" id="NF006006">
    <property type="entry name" value="PRK08137.1"/>
    <property type="match status" value="1"/>
</dbReference>
<evidence type="ECO:0000313" key="3">
    <source>
        <dbReference type="EMBL" id="WOX04907.1"/>
    </source>
</evidence>
<dbReference type="EC" id="3.5.1.4" evidence="3"/>
<dbReference type="InterPro" id="IPR036928">
    <property type="entry name" value="AS_sf"/>
</dbReference>
<evidence type="ECO:0000256" key="1">
    <source>
        <dbReference type="SAM" id="SignalP"/>
    </source>
</evidence>
<feature type="chain" id="PRO_5043502070" evidence="1">
    <location>
        <begin position="20"/>
        <end position="518"/>
    </location>
</feature>
<dbReference type="SUPFAM" id="SSF75304">
    <property type="entry name" value="Amidase signature (AS) enzymes"/>
    <property type="match status" value="1"/>
</dbReference>
<dbReference type="RefSeq" id="WP_318953383.1">
    <property type="nucleotide sequence ID" value="NZ_CP137555.1"/>
</dbReference>
<dbReference type="InterPro" id="IPR023631">
    <property type="entry name" value="Amidase_dom"/>
</dbReference>
<dbReference type="GO" id="GO:0004040">
    <property type="term" value="F:amidase activity"/>
    <property type="evidence" value="ECO:0007669"/>
    <property type="project" value="UniProtKB-EC"/>
</dbReference>
<gene>
    <name evidence="3" type="ORF">R5R33_14335</name>
</gene>
<proteinExistence type="predicted"/>
<dbReference type="AlphaFoldDB" id="A0AAU0MXY4"/>
<accession>A0AAU0MXY4</accession>
<keyword evidence="4" id="KW-1185">Reference proteome</keyword>
<sequence length="518" mass="55288">MKIISTLATSLMILTFSSAGVTQPQFTTTAEIRAALDEGTTTSELLVSRYTQQIQQLNEKLHAVTQLNPAALEDARRLDRLRLEGQVLGPLHGIPVLLKDNIDTADGLANTAGSILLRDNFPRADAHLVAQLKKNGAIILGKANLSEWANFRSTNSSSGWSGTGGQAHNPYDLTRSPCGSSAGSAVAVAAGLAPLAVGTETDGSITCPSAINGIVGIKPTLGLVSRSGIIPISAYQDTAGPMATTVTGATLLLDAMVGKDAADGDSFAAPTRYADHLRADGLQGLRIGVVRNLMGYSAQTDAVFEQALSILREQGATVVDNANIETLEQMNAVEFDLLAWEFKDALNDYLATATTQHKTLEALIAANRESKELAMPYFGQEIFEMAQRSQGRKEKDFDSKMAELRNLARARGIDATMAKHEVDILIAPTVSPAWKIDHINGDHYAGSATTPAAVAGYPHITVPMGFVRHLPVGISFFASANQEDRLIAAAYNYEQASKQRRAPRFLNGDPAPYIFGSN</sequence>
<feature type="domain" description="Amidase" evidence="2">
    <location>
        <begin position="46"/>
        <end position="486"/>
    </location>
</feature>
<evidence type="ECO:0000313" key="4">
    <source>
        <dbReference type="Proteomes" id="UP001302477"/>
    </source>
</evidence>
<name>A0AAU0MXY4_9GAMM</name>
<dbReference type="KEGG" id="mpaf:R5R33_14335"/>
<dbReference type="PANTHER" id="PTHR42678:SF34">
    <property type="entry name" value="OS04G0183300 PROTEIN"/>
    <property type="match status" value="1"/>
</dbReference>
<keyword evidence="1" id="KW-0732">Signal</keyword>
<dbReference type="Proteomes" id="UP001302477">
    <property type="component" value="Chromosome"/>
</dbReference>
<dbReference type="Pfam" id="PF01425">
    <property type="entry name" value="Amidase"/>
    <property type="match status" value="1"/>
</dbReference>
<keyword evidence="3" id="KW-0378">Hydrolase</keyword>
<dbReference type="EMBL" id="CP137555">
    <property type="protein sequence ID" value="WOX04907.1"/>
    <property type="molecule type" value="Genomic_DNA"/>
</dbReference>
<organism evidence="3 4">
    <name type="scientific">Microbulbifer pacificus</name>
    <dbReference type="NCBI Taxonomy" id="407164"/>
    <lineage>
        <taxon>Bacteria</taxon>
        <taxon>Pseudomonadati</taxon>
        <taxon>Pseudomonadota</taxon>
        <taxon>Gammaproteobacteria</taxon>
        <taxon>Cellvibrionales</taxon>
        <taxon>Microbulbiferaceae</taxon>
        <taxon>Microbulbifer</taxon>
    </lineage>
</organism>
<dbReference type="Gene3D" id="3.90.1300.10">
    <property type="entry name" value="Amidase signature (AS) domain"/>
    <property type="match status" value="1"/>
</dbReference>
<dbReference type="PANTHER" id="PTHR42678">
    <property type="entry name" value="AMIDASE"/>
    <property type="match status" value="1"/>
</dbReference>